<evidence type="ECO:0000256" key="4">
    <source>
        <dbReference type="ARBA" id="ARBA00023316"/>
    </source>
</evidence>
<dbReference type="SUPFAM" id="SSF55846">
    <property type="entry name" value="N-acetylmuramoyl-L-alanine amidase-like"/>
    <property type="match status" value="1"/>
</dbReference>
<feature type="signal peptide" evidence="5">
    <location>
        <begin position="1"/>
        <end position="23"/>
    </location>
</feature>
<dbReference type="InterPro" id="IPR002502">
    <property type="entry name" value="Amidase_domain"/>
</dbReference>
<evidence type="ECO:0000256" key="2">
    <source>
        <dbReference type="ARBA" id="ARBA00011901"/>
    </source>
</evidence>
<dbReference type="Gene3D" id="1.10.530.10">
    <property type="match status" value="1"/>
</dbReference>
<dbReference type="Proteomes" id="UP000245634">
    <property type="component" value="Unassembled WGS sequence"/>
</dbReference>
<keyword evidence="4" id="KW-0961">Cell wall biogenesis/degradation</keyword>
<name>A0A316DTK5_9BACL</name>
<dbReference type="GO" id="GO:0009254">
    <property type="term" value="P:peptidoglycan turnover"/>
    <property type="evidence" value="ECO:0007669"/>
    <property type="project" value="TreeGrafter"/>
</dbReference>
<comment type="catalytic activity">
    <reaction evidence="1">
        <text>Hydrolyzes the link between N-acetylmuramoyl residues and L-amino acid residues in certain cell-wall glycopeptides.</text>
        <dbReference type="EC" id="3.5.1.28"/>
    </reaction>
</comment>
<dbReference type="SMART" id="SM00644">
    <property type="entry name" value="Ami_2"/>
    <property type="match status" value="1"/>
</dbReference>
<dbReference type="AlphaFoldDB" id="A0A316DTK5"/>
<dbReference type="PANTHER" id="PTHR30417">
    <property type="entry name" value="N-ACETYLMURAMOYL-L-ALANINE AMIDASE AMID"/>
    <property type="match status" value="1"/>
</dbReference>
<dbReference type="OrthoDB" id="66275at2"/>
<feature type="domain" description="N-acetylmuramoyl-L-alanine amidase" evidence="6">
    <location>
        <begin position="234"/>
        <end position="362"/>
    </location>
</feature>
<keyword evidence="5" id="KW-0732">Signal</keyword>
<accession>A0A316DTK5</accession>
<dbReference type="Pfam" id="PF25275">
    <property type="entry name" value="Golvesin_C"/>
    <property type="match status" value="1"/>
</dbReference>
<reference evidence="7 8" key="1">
    <citation type="submission" date="2018-05" db="EMBL/GenBank/DDBJ databases">
        <title>Genomic Encyclopedia of Type Strains, Phase IV (KMG-IV): sequencing the most valuable type-strain genomes for metagenomic binning, comparative biology and taxonomic classification.</title>
        <authorList>
            <person name="Goeker M."/>
        </authorList>
    </citation>
    <scope>NUCLEOTIDE SEQUENCE [LARGE SCALE GENOMIC DNA]</scope>
    <source>
        <strain evidence="7 8">DSM 18773</strain>
    </source>
</reference>
<evidence type="ECO:0000256" key="3">
    <source>
        <dbReference type="ARBA" id="ARBA00022801"/>
    </source>
</evidence>
<dbReference type="InterPro" id="IPR008258">
    <property type="entry name" value="Transglycosylase_SLT_dom_1"/>
</dbReference>
<dbReference type="PANTHER" id="PTHR30417:SF1">
    <property type="entry name" value="N-ACETYLMURAMOYL-L-ALANINE AMIDASE AMID"/>
    <property type="match status" value="1"/>
</dbReference>
<dbReference type="EC" id="3.5.1.28" evidence="2"/>
<dbReference type="CDD" id="cd06583">
    <property type="entry name" value="PGRP"/>
    <property type="match status" value="1"/>
</dbReference>
<organism evidence="7 8">
    <name type="scientific">Tumebacillus permanentifrigoris</name>
    <dbReference type="NCBI Taxonomy" id="378543"/>
    <lineage>
        <taxon>Bacteria</taxon>
        <taxon>Bacillati</taxon>
        <taxon>Bacillota</taxon>
        <taxon>Bacilli</taxon>
        <taxon>Bacillales</taxon>
        <taxon>Alicyclobacillaceae</taxon>
        <taxon>Tumebacillus</taxon>
    </lineage>
</organism>
<dbReference type="EMBL" id="QGGL01000011">
    <property type="protein sequence ID" value="PWK11211.1"/>
    <property type="molecule type" value="Genomic_DNA"/>
</dbReference>
<evidence type="ECO:0000313" key="8">
    <source>
        <dbReference type="Proteomes" id="UP000245634"/>
    </source>
</evidence>
<dbReference type="Pfam" id="PF01510">
    <property type="entry name" value="Amidase_2"/>
    <property type="match status" value="1"/>
</dbReference>
<sequence length="521" mass="56124">MKKTWVSVLATTALTLSMSSVYAQPSHAAKPDNQTAATAPALESAFTSAAKEFGVPKELLMAISYSESRWQIAPEEAHTLAEPDKNNGKGLMHLGDNSFKKSLSDAAKALGVTKKQLEDDVQLNIRGGAYLLAKAQKDLGKSLTTNVNDWYEAVASFEGAKDKDGAALFADEVYRVLKEGTALAIEGGTLTLDPNQAIAPSKGSYAGLTYGGTSYGLTPDYSGAIWNPASTSNYAVATRPTSNPINSVIIHDTEGSYSGTISWFKDPAAQVSAHYVVRSSDGQITQMVQDKDIAWHARSFNTNGIGIEHEGYAAQTGWYTDAMYTQSAALTRALCLKYNIPMDRDHIMGHSELWGNDHTDPGVNWDWNKYMSKVTGVTKNYAAVLVDNTDPASGFTLGGPSAYWHPTAGYGIHNQMTYTKGNGTNPISNFATWKPKIPTAGNYQVKVFIPSNFAATTNAKYEIHYNGGVITKTISQVAYSNQWVSLGTYNFAAGSVGYVMLGDNTGDTTYVGVDGMRFIAQ</sequence>
<protein>
    <recommendedName>
        <fullName evidence="2">N-acetylmuramoyl-L-alanine amidase</fullName>
        <ecNumber evidence="2">3.5.1.28</ecNumber>
    </recommendedName>
</protein>
<keyword evidence="3" id="KW-0378">Hydrolase</keyword>
<gene>
    <name evidence="7" type="ORF">C7459_1114</name>
</gene>
<dbReference type="InterPro" id="IPR033803">
    <property type="entry name" value="CBD-like_Golvesin-Xly"/>
</dbReference>
<evidence type="ECO:0000259" key="6">
    <source>
        <dbReference type="SMART" id="SM00644"/>
    </source>
</evidence>
<keyword evidence="8" id="KW-1185">Reference proteome</keyword>
<dbReference type="InterPro" id="IPR023346">
    <property type="entry name" value="Lysozyme-like_dom_sf"/>
</dbReference>
<dbReference type="InterPro" id="IPR036505">
    <property type="entry name" value="Amidase/PGRP_sf"/>
</dbReference>
<feature type="chain" id="PRO_5039598641" description="N-acetylmuramoyl-L-alanine amidase" evidence="5">
    <location>
        <begin position="24"/>
        <end position="521"/>
    </location>
</feature>
<dbReference type="InterPro" id="IPR051206">
    <property type="entry name" value="NAMLAA_amidase_2"/>
</dbReference>
<dbReference type="Gene3D" id="3.40.80.10">
    <property type="entry name" value="Peptidoglycan recognition protein-like"/>
    <property type="match status" value="1"/>
</dbReference>
<evidence type="ECO:0000313" key="7">
    <source>
        <dbReference type="EMBL" id="PWK11211.1"/>
    </source>
</evidence>
<evidence type="ECO:0000256" key="5">
    <source>
        <dbReference type="SAM" id="SignalP"/>
    </source>
</evidence>
<dbReference type="FunFam" id="3.40.80.10:FF:000006">
    <property type="entry name" value="N-acetylmuramoyl-L-alanine amidase"/>
    <property type="match status" value="1"/>
</dbReference>
<proteinExistence type="predicted"/>
<dbReference type="GO" id="GO:0071555">
    <property type="term" value="P:cell wall organization"/>
    <property type="evidence" value="ECO:0007669"/>
    <property type="project" value="UniProtKB-KW"/>
</dbReference>
<dbReference type="SUPFAM" id="SSF53955">
    <property type="entry name" value="Lysozyme-like"/>
    <property type="match status" value="1"/>
</dbReference>
<evidence type="ECO:0000256" key="1">
    <source>
        <dbReference type="ARBA" id="ARBA00001561"/>
    </source>
</evidence>
<dbReference type="Pfam" id="PF01464">
    <property type="entry name" value="SLT"/>
    <property type="match status" value="1"/>
</dbReference>
<comment type="caution">
    <text evidence="7">The sequence shown here is derived from an EMBL/GenBank/DDBJ whole genome shotgun (WGS) entry which is preliminary data.</text>
</comment>
<dbReference type="RefSeq" id="WP_109689778.1">
    <property type="nucleotide sequence ID" value="NZ_QGGL01000011.1"/>
</dbReference>
<dbReference type="GO" id="GO:0009253">
    <property type="term" value="P:peptidoglycan catabolic process"/>
    <property type="evidence" value="ECO:0007669"/>
    <property type="project" value="InterPro"/>
</dbReference>
<dbReference type="GO" id="GO:0008745">
    <property type="term" value="F:N-acetylmuramoyl-L-alanine amidase activity"/>
    <property type="evidence" value="ECO:0007669"/>
    <property type="project" value="UniProtKB-EC"/>
</dbReference>